<dbReference type="Gene3D" id="1.10.565.10">
    <property type="entry name" value="Retinoid X Receptor"/>
    <property type="match status" value="1"/>
</dbReference>
<keyword evidence="2" id="KW-0863">Zinc-finger</keyword>
<dbReference type="PROSITE" id="PS00031">
    <property type="entry name" value="NUCLEAR_REC_DBD_1"/>
    <property type="match status" value="1"/>
</dbReference>
<evidence type="ECO:0000256" key="7">
    <source>
        <dbReference type="ARBA" id="ARBA00023170"/>
    </source>
</evidence>
<keyword evidence="6" id="KW-0804">Transcription</keyword>
<reference evidence="10" key="1">
    <citation type="journal article" date="2017" name="Gen. Comp. Endocrinol.">
        <title>Genome-wide identification of nuclear receptor (NR) genes and the evolutionary significance of the NR1O subfamily in the monogonont rotifer Brachionus spp.</title>
        <authorList>
            <person name="Kim D.H."/>
            <person name="Kim H.S."/>
            <person name="Hwang D.S."/>
            <person name="Kim H.J."/>
            <person name="Hagiwara A."/>
            <person name="Lee J.S."/>
            <person name="Jeong C.B."/>
        </authorList>
    </citation>
    <scope>NUCLEOTIDE SEQUENCE</scope>
</reference>
<dbReference type="SUPFAM" id="SSF48508">
    <property type="entry name" value="Nuclear receptor ligand-binding domain"/>
    <property type="match status" value="1"/>
</dbReference>
<dbReference type="AlphaFoldDB" id="A0A221CB23"/>
<sequence>MSSNLTKKDLSENDLLNALTNEINLNKKRIDDQKYEAKFDFGKCLICNDDATGKHFGVSSCEGCKGFFRRSAEKHVYFKCRNNTQNCQIYPKERKKCKLCRWNACIRAGMSIHGVRVGRIPNSMKKIKLKTTDTICSITKQQSPIKKVSFNLSKLDCSIDKLKIKISNTFINEKYMKNSNKIIVLSLLRDKTFQIYRDHTQEFDKQEKNALKLIENGYKPINYTYSKIFIDKLIEKDMIFLENHASSMLQIVKELPGFQRVSDVDINQMINCNFFSVLTLRTIKLFLNGDYYFMLDENIQFSKDIYTIIAGKKITNKFFDYTFSLKDFSLTDQELALLIPFFLTTFSTGLVETELIRELNEYYSRTLHYEFCLNNRSHNFLENLIKVLSLTPKINIMFKDVEINNLEWNNNFGC</sequence>
<dbReference type="GO" id="GO:0009755">
    <property type="term" value="P:hormone-mediated signaling pathway"/>
    <property type="evidence" value="ECO:0007669"/>
    <property type="project" value="TreeGrafter"/>
</dbReference>
<dbReference type="EMBL" id="MF360869">
    <property type="protein sequence ID" value="ASL70553.1"/>
    <property type="molecule type" value="Genomic_DNA"/>
</dbReference>
<dbReference type="GO" id="GO:0004879">
    <property type="term" value="F:nuclear receptor activity"/>
    <property type="evidence" value="ECO:0007669"/>
    <property type="project" value="TreeGrafter"/>
</dbReference>
<evidence type="ECO:0000256" key="8">
    <source>
        <dbReference type="ARBA" id="ARBA00023242"/>
    </source>
</evidence>
<keyword evidence="5" id="KW-0238">DNA-binding</keyword>
<proteinExistence type="predicted"/>
<dbReference type="GO" id="GO:0045944">
    <property type="term" value="P:positive regulation of transcription by RNA polymerase II"/>
    <property type="evidence" value="ECO:0007669"/>
    <property type="project" value="TreeGrafter"/>
</dbReference>
<name>A0A221CB23_9BILA</name>
<keyword evidence="3" id="KW-0862">Zinc</keyword>
<dbReference type="PANTHER" id="PTHR24082">
    <property type="entry name" value="NUCLEAR HORMONE RECEPTOR"/>
    <property type="match status" value="1"/>
</dbReference>
<evidence type="ECO:0000256" key="1">
    <source>
        <dbReference type="ARBA" id="ARBA00022723"/>
    </source>
</evidence>
<evidence type="ECO:0000259" key="9">
    <source>
        <dbReference type="PROSITE" id="PS51030"/>
    </source>
</evidence>
<protein>
    <submittedName>
        <fullName evidence="10">Nuclear receptor</fullName>
    </submittedName>
</protein>
<reference evidence="10" key="2">
    <citation type="submission" date="2017-06" db="EMBL/GenBank/DDBJ databases">
        <authorList>
            <person name="Kim H.J."/>
            <person name="Triplett B.A."/>
        </authorList>
    </citation>
    <scope>NUCLEOTIDE SEQUENCE</scope>
</reference>
<dbReference type="SUPFAM" id="SSF57716">
    <property type="entry name" value="Glucocorticoid receptor-like (DNA-binding domain)"/>
    <property type="match status" value="1"/>
</dbReference>
<evidence type="ECO:0000313" key="10">
    <source>
        <dbReference type="EMBL" id="ASL70553.1"/>
    </source>
</evidence>
<dbReference type="InterPro" id="IPR001628">
    <property type="entry name" value="Znf_hrmn_rcpt"/>
</dbReference>
<organism evidence="10">
    <name type="scientific">Brachionus calyciflorus</name>
    <dbReference type="NCBI Taxonomy" id="104777"/>
    <lineage>
        <taxon>Eukaryota</taxon>
        <taxon>Metazoa</taxon>
        <taxon>Spiralia</taxon>
        <taxon>Gnathifera</taxon>
        <taxon>Rotifera</taxon>
        <taxon>Eurotatoria</taxon>
        <taxon>Monogononta</taxon>
        <taxon>Pseudotrocha</taxon>
        <taxon>Ploima</taxon>
        <taxon>Brachionidae</taxon>
        <taxon>Brachionus</taxon>
    </lineage>
</organism>
<dbReference type="GO" id="GO:0030154">
    <property type="term" value="P:cell differentiation"/>
    <property type="evidence" value="ECO:0007669"/>
    <property type="project" value="TreeGrafter"/>
</dbReference>
<dbReference type="CDD" id="cd06916">
    <property type="entry name" value="NR_DBD_like"/>
    <property type="match status" value="1"/>
</dbReference>
<dbReference type="Pfam" id="PF00105">
    <property type="entry name" value="zf-C4"/>
    <property type="match status" value="1"/>
</dbReference>
<accession>A0A221CB23</accession>
<dbReference type="InterPro" id="IPR050234">
    <property type="entry name" value="Nuclear_hormone_rcpt_NR1"/>
</dbReference>
<keyword evidence="1" id="KW-0479">Metal-binding</keyword>
<dbReference type="PANTHER" id="PTHR24082:SF473">
    <property type="entry name" value="ECDYSONE-INDUCED PROTEIN 75B, ISOFORM B"/>
    <property type="match status" value="1"/>
</dbReference>
<evidence type="ECO:0000256" key="5">
    <source>
        <dbReference type="ARBA" id="ARBA00023125"/>
    </source>
</evidence>
<keyword evidence="8" id="KW-0539">Nucleus</keyword>
<dbReference type="GO" id="GO:0000978">
    <property type="term" value="F:RNA polymerase II cis-regulatory region sequence-specific DNA binding"/>
    <property type="evidence" value="ECO:0007669"/>
    <property type="project" value="TreeGrafter"/>
</dbReference>
<keyword evidence="4" id="KW-0805">Transcription regulation</keyword>
<evidence type="ECO:0000256" key="4">
    <source>
        <dbReference type="ARBA" id="ARBA00023015"/>
    </source>
</evidence>
<feature type="domain" description="Nuclear receptor" evidence="9">
    <location>
        <begin position="41"/>
        <end position="117"/>
    </location>
</feature>
<dbReference type="Gene3D" id="3.30.50.10">
    <property type="entry name" value="Erythroid Transcription Factor GATA-1, subunit A"/>
    <property type="match status" value="1"/>
</dbReference>
<dbReference type="SMART" id="SM00399">
    <property type="entry name" value="ZnF_C4"/>
    <property type="match status" value="1"/>
</dbReference>
<dbReference type="PROSITE" id="PS51030">
    <property type="entry name" value="NUCLEAR_REC_DBD_2"/>
    <property type="match status" value="1"/>
</dbReference>
<evidence type="ECO:0000256" key="6">
    <source>
        <dbReference type="ARBA" id="ARBA00023163"/>
    </source>
</evidence>
<dbReference type="InterPro" id="IPR035500">
    <property type="entry name" value="NHR-like_dom_sf"/>
</dbReference>
<evidence type="ECO:0000256" key="3">
    <source>
        <dbReference type="ARBA" id="ARBA00022833"/>
    </source>
</evidence>
<dbReference type="GO" id="GO:0000122">
    <property type="term" value="P:negative regulation of transcription by RNA polymerase II"/>
    <property type="evidence" value="ECO:0007669"/>
    <property type="project" value="TreeGrafter"/>
</dbReference>
<dbReference type="PRINTS" id="PR00047">
    <property type="entry name" value="STROIDFINGER"/>
</dbReference>
<dbReference type="InterPro" id="IPR013088">
    <property type="entry name" value="Znf_NHR/GATA"/>
</dbReference>
<keyword evidence="7 10" id="KW-0675">Receptor</keyword>
<evidence type="ECO:0000256" key="2">
    <source>
        <dbReference type="ARBA" id="ARBA00022771"/>
    </source>
</evidence>
<dbReference type="GO" id="GO:0008270">
    <property type="term" value="F:zinc ion binding"/>
    <property type="evidence" value="ECO:0007669"/>
    <property type="project" value="UniProtKB-KW"/>
</dbReference>